<gene>
    <name evidence="1" type="ORF">OCBIM_22037574mg</name>
</gene>
<reference evidence="1" key="1">
    <citation type="submission" date="2015-07" db="EMBL/GenBank/DDBJ databases">
        <title>MeaNS - Measles Nucleotide Surveillance Program.</title>
        <authorList>
            <person name="Tran T."/>
            <person name="Druce J."/>
        </authorList>
    </citation>
    <scope>NUCLEOTIDE SEQUENCE</scope>
    <source>
        <strain evidence="1">UCB-OBI-ISO-001</strain>
        <tissue evidence="1">Gonad</tissue>
    </source>
</reference>
<protein>
    <submittedName>
        <fullName evidence="1">Uncharacterized protein</fullName>
    </submittedName>
</protein>
<evidence type="ECO:0000313" key="1">
    <source>
        <dbReference type="EMBL" id="KOF95660.1"/>
    </source>
</evidence>
<dbReference type="EMBL" id="KQ416702">
    <property type="protein sequence ID" value="KOF95660.1"/>
    <property type="molecule type" value="Genomic_DNA"/>
</dbReference>
<dbReference type="AlphaFoldDB" id="A0A0L8I3M9"/>
<proteinExistence type="predicted"/>
<name>A0A0L8I3M9_OCTBM</name>
<organism evidence="1">
    <name type="scientific">Octopus bimaculoides</name>
    <name type="common">California two-spotted octopus</name>
    <dbReference type="NCBI Taxonomy" id="37653"/>
    <lineage>
        <taxon>Eukaryota</taxon>
        <taxon>Metazoa</taxon>
        <taxon>Spiralia</taxon>
        <taxon>Lophotrochozoa</taxon>
        <taxon>Mollusca</taxon>
        <taxon>Cephalopoda</taxon>
        <taxon>Coleoidea</taxon>
        <taxon>Octopodiformes</taxon>
        <taxon>Octopoda</taxon>
        <taxon>Incirrata</taxon>
        <taxon>Octopodidae</taxon>
        <taxon>Octopus</taxon>
    </lineage>
</organism>
<dbReference type="EMBL" id="KQ416702">
    <property type="protein sequence ID" value="KOF95661.1"/>
    <property type="molecule type" value="Genomic_DNA"/>
</dbReference>
<sequence length="69" mass="8102">MENYNMNCLCWMRKGTELVLDTSQSTTRKILNRLVLLELGHRNDVLQTYTTRARINGWKMSRDILPAMS</sequence>
<accession>A0A0L8I3M9</accession>